<evidence type="ECO:0000256" key="3">
    <source>
        <dbReference type="ARBA" id="ARBA00004721"/>
    </source>
</evidence>
<dbReference type="Proteomes" id="UP000509510">
    <property type="component" value="Chromosome II"/>
</dbReference>
<keyword evidence="11" id="KW-1185">Reference proteome</keyword>
<evidence type="ECO:0000256" key="1">
    <source>
        <dbReference type="ARBA" id="ARBA00001946"/>
    </source>
</evidence>
<comment type="similarity">
    <text evidence="4">Belongs to the UbiA prenyltransferase family.</text>
</comment>
<evidence type="ECO:0000256" key="5">
    <source>
        <dbReference type="ARBA" id="ARBA00022679"/>
    </source>
</evidence>
<feature type="transmembrane region" description="Helical" evidence="9">
    <location>
        <begin position="169"/>
        <end position="190"/>
    </location>
</feature>
<dbReference type="InterPro" id="IPR030470">
    <property type="entry name" value="UbiA_prenylTrfase_CS"/>
</dbReference>
<reference evidence="11" key="1">
    <citation type="submission" date="2020-06" db="EMBL/GenBank/DDBJ databases">
        <title>A chromosome-scale genome assembly of Talaromyces rugulosus W13939.</title>
        <authorList>
            <person name="Wang B."/>
            <person name="Guo L."/>
            <person name="Ye K."/>
            <person name="Wang L."/>
        </authorList>
    </citation>
    <scope>NUCLEOTIDE SEQUENCE [LARGE SCALE GENOMIC DNA]</scope>
    <source>
        <strain evidence="11">W13939</strain>
    </source>
</reference>
<organism evidence="10 11">
    <name type="scientific">Talaromyces rugulosus</name>
    <name type="common">Penicillium rugulosum</name>
    <dbReference type="NCBI Taxonomy" id="121627"/>
    <lineage>
        <taxon>Eukaryota</taxon>
        <taxon>Fungi</taxon>
        <taxon>Dikarya</taxon>
        <taxon>Ascomycota</taxon>
        <taxon>Pezizomycotina</taxon>
        <taxon>Eurotiomycetes</taxon>
        <taxon>Eurotiomycetidae</taxon>
        <taxon>Eurotiales</taxon>
        <taxon>Trichocomaceae</taxon>
        <taxon>Talaromyces</taxon>
        <taxon>Talaromyces sect. Islandici</taxon>
    </lineage>
</organism>
<dbReference type="GO" id="GO:0016114">
    <property type="term" value="P:terpenoid biosynthetic process"/>
    <property type="evidence" value="ECO:0007669"/>
    <property type="project" value="UniProtKB-UniPathway"/>
</dbReference>
<feature type="transmembrane region" description="Helical" evidence="9">
    <location>
        <begin position="40"/>
        <end position="62"/>
    </location>
</feature>
<dbReference type="PANTHER" id="PTHR11048">
    <property type="entry name" value="PRENYLTRANSFERASES"/>
    <property type="match status" value="1"/>
</dbReference>
<dbReference type="GO" id="GO:0008412">
    <property type="term" value="F:4-hydroxybenzoate polyprenyltransferase activity"/>
    <property type="evidence" value="ECO:0007669"/>
    <property type="project" value="TreeGrafter"/>
</dbReference>
<dbReference type="InterPro" id="IPR039653">
    <property type="entry name" value="Prenyltransferase"/>
</dbReference>
<keyword evidence="7 9" id="KW-1133">Transmembrane helix</keyword>
<accession>A0A7H8QRR4</accession>
<feature type="transmembrane region" description="Helical" evidence="9">
    <location>
        <begin position="287"/>
        <end position="306"/>
    </location>
</feature>
<feature type="transmembrane region" description="Helical" evidence="9">
    <location>
        <begin position="262"/>
        <end position="280"/>
    </location>
</feature>
<name>A0A7H8QRR4_TALRU</name>
<dbReference type="Gene3D" id="1.20.120.1780">
    <property type="entry name" value="UbiA prenyltransferase"/>
    <property type="match status" value="1"/>
</dbReference>
<keyword evidence="5" id="KW-0808">Transferase</keyword>
<dbReference type="PROSITE" id="PS00943">
    <property type="entry name" value="UBIA"/>
    <property type="match status" value="1"/>
</dbReference>
<dbReference type="InterPro" id="IPR000537">
    <property type="entry name" value="UbiA_prenyltransferase"/>
</dbReference>
<evidence type="ECO:0000256" key="7">
    <source>
        <dbReference type="ARBA" id="ARBA00022989"/>
    </source>
</evidence>
<evidence type="ECO:0000256" key="4">
    <source>
        <dbReference type="ARBA" id="ARBA00005985"/>
    </source>
</evidence>
<evidence type="ECO:0000256" key="8">
    <source>
        <dbReference type="ARBA" id="ARBA00023136"/>
    </source>
</evidence>
<gene>
    <name evidence="10" type="ORF">TRUGW13939_03783</name>
</gene>
<evidence type="ECO:0000313" key="10">
    <source>
        <dbReference type="EMBL" id="QKX56677.1"/>
    </source>
</evidence>
<dbReference type="AlphaFoldDB" id="A0A7H8QRR4"/>
<comment type="pathway">
    <text evidence="3">Secondary metabolite biosynthesis; terpenoid biosynthesis.</text>
</comment>
<keyword evidence="6 9" id="KW-0812">Transmembrane</keyword>
<dbReference type="Gene3D" id="1.10.357.140">
    <property type="entry name" value="UbiA prenyltransferase"/>
    <property type="match status" value="1"/>
</dbReference>
<feature type="transmembrane region" description="Helical" evidence="9">
    <location>
        <begin position="321"/>
        <end position="339"/>
    </location>
</feature>
<dbReference type="EMBL" id="CP055899">
    <property type="protein sequence ID" value="QKX56677.1"/>
    <property type="molecule type" value="Genomic_DNA"/>
</dbReference>
<feature type="transmembrane region" description="Helical" evidence="9">
    <location>
        <begin position="147"/>
        <end position="163"/>
    </location>
</feature>
<evidence type="ECO:0000313" key="11">
    <source>
        <dbReference type="Proteomes" id="UP000509510"/>
    </source>
</evidence>
<comment type="subcellular location">
    <subcellularLocation>
        <location evidence="2">Membrane</location>
        <topology evidence="2">Multi-pass membrane protein</topology>
    </subcellularLocation>
</comment>
<dbReference type="RefSeq" id="XP_035342855.1">
    <property type="nucleotide sequence ID" value="XM_035486962.1"/>
</dbReference>
<feature type="transmembrane region" description="Helical" evidence="9">
    <location>
        <begin position="210"/>
        <end position="229"/>
    </location>
</feature>
<feature type="transmembrane region" description="Helical" evidence="9">
    <location>
        <begin position="74"/>
        <end position="92"/>
    </location>
</feature>
<dbReference type="GeneID" id="55991286"/>
<dbReference type="UniPathway" id="UPA00213"/>
<protein>
    <submittedName>
        <fullName evidence="10">Uncharacterized protein</fullName>
    </submittedName>
</protein>
<dbReference type="InterPro" id="IPR044878">
    <property type="entry name" value="UbiA_sf"/>
</dbReference>
<dbReference type="Pfam" id="PF01040">
    <property type="entry name" value="UbiA"/>
    <property type="match status" value="1"/>
</dbReference>
<evidence type="ECO:0000256" key="6">
    <source>
        <dbReference type="ARBA" id="ARBA00022692"/>
    </source>
</evidence>
<dbReference type="OrthoDB" id="18170at2759"/>
<dbReference type="FunFam" id="1.20.120.1780:FF:000001">
    <property type="entry name" value="4-hydroxybenzoate octaprenyltransferase"/>
    <property type="match status" value="1"/>
</dbReference>
<proteinExistence type="inferred from homology"/>
<keyword evidence="8 9" id="KW-0472">Membrane</keyword>
<dbReference type="GO" id="GO:0005743">
    <property type="term" value="C:mitochondrial inner membrane"/>
    <property type="evidence" value="ECO:0007669"/>
    <property type="project" value="TreeGrafter"/>
</dbReference>
<dbReference type="PANTHER" id="PTHR11048:SF28">
    <property type="entry name" value="4-HYDROXYBENZOATE POLYPRENYLTRANSFERASE, MITOCHONDRIAL"/>
    <property type="match status" value="1"/>
</dbReference>
<dbReference type="CDD" id="cd13959">
    <property type="entry name" value="PT_UbiA_COQ2"/>
    <property type="match status" value="1"/>
</dbReference>
<dbReference type="KEGG" id="trg:TRUGW13939_03783"/>
<dbReference type="FunFam" id="1.10.357.140:FF:000008">
    <property type="entry name" value="4-hydroxybenzoate octaprenyltransferase"/>
    <property type="match status" value="1"/>
</dbReference>
<sequence length="342" mass="37463">MAPEKKGPSLNNYSGNHVSQTGLLAALPASWVPYVQLARLVPPAGLFLIYFPHVFGLLHAAVRLRTPPEEVARAALVLLAGSFFVSNAIHIWNDLIDAPLDAKVTRTKSRPIPRGAVTPFAAFVYTLTQTAGAALLIPLLSPSTIQAALYALPSIIGWIYYPWAKRHTYYPQFVLGFCLAWGIVMGELALDADPLLTKFDASVEVKEDNYGRRAAVIFLVIGATMWTMIYDTIYAHQDIEDDKREGIKSIAVLYGTAGTKPLLWRLLVALILSLIACAWFSGLGLSFYTIAVGGSIGALGSLIAFVDLEDEESCWWWFKNGFWLEGGAIVLSLLAEYIVQTL</sequence>
<feature type="transmembrane region" description="Helical" evidence="9">
    <location>
        <begin position="120"/>
        <end position="140"/>
    </location>
</feature>
<comment type="cofactor">
    <cofactor evidence="1">
        <name>Mg(2+)</name>
        <dbReference type="ChEBI" id="CHEBI:18420"/>
    </cofactor>
</comment>
<evidence type="ECO:0000256" key="2">
    <source>
        <dbReference type="ARBA" id="ARBA00004141"/>
    </source>
</evidence>
<evidence type="ECO:0000256" key="9">
    <source>
        <dbReference type="SAM" id="Phobius"/>
    </source>
</evidence>
<dbReference type="GO" id="GO:0006744">
    <property type="term" value="P:ubiquinone biosynthetic process"/>
    <property type="evidence" value="ECO:0007669"/>
    <property type="project" value="TreeGrafter"/>
</dbReference>